<dbReference type="AlphaFoldDB" id="A0A8H4LP07"/>
<dbReference type="Pfam" id="PF13637">
    <property type="entry name" value="Ank_4"/>
    <property type="match status" value="1"/>
</dbReference>
<protein>
    <submittedName>
        <fullName evidence="2">Ankyrin repeat-containing domain</fullName>
    </submittedName>
</protein>
<dbReference type="PROSITE" id="PS50088">
    <property type="entry name" value="ANK_REPEAT"/>
    <property type="match status" value="3"/>
</dbReference>
<keyword evidence="1" id="KW-0040">ANK repeat</keyword>
<feature type="repeat" description="ANK" evidence="1">
    <location>
        <begin position="134"/>
        <end position="166"/>
    </location>
</feature>
<sequence length="673" mass="74760">MNSPDHLQDIFFEISQYLPLSSLVAWSLTCRALHDALTGVILHKLGRCQYRPMKEWREEIRPEYCPNFHSCRHLLDIDGGDLYPTTLSRAAVLVWAASRGHVRTVKKILSVEEMGSWIDTPVLSSGHGTSLGSLGMAPLHAAANGGHVDVIDLLVEYGANVEATVARNLRPIHFANNENAIMALVRHGSSIHPQGKRCVPPLTYILARNPDLSVIRRLVQLGCDINAPSWLGVTAIDAAIQAGNIEVLQLLLDAGPDLSTWTSGINSLISEAVQYHQRLRPCVAFRLIRVLTQYDASSGPITVESSLRQPAEASSAHDPENARCSWGPFGRISQKGIIPLTRLLLDTTDAAVGQVQDTDQLLSMANKLLDYGERLDSYRENSTLAKCLSSHTEFLNWLFMFLLHQLAGNFMSHSRQWPVQQPPVHFLLTPGYSLFKSDANAESELSLFERLLDFGTDPNERDSEGNTLLALLCQLPFSAFENQRRHNCSADELLLKHGVNIDALRHAENCAMHGIVLQISVDGRSERTYNWYFDSVPSRDCNLDVCDSNNKTRLGRVAAPSPTWYKLKKHFMWHRADFLDFLLEQGADVHARQGPSPDKPLCAGGTPLHFACHDCDPTMLRLLLDYGAGEDVNQLSDMGLTPLMLLEIAMRDGKLEAAQFEEMKQLLLDAGAV</sequence>
<organism evidence="2 3">
    <name type="scientific">Fusarium albosuccineum</name>
    <dbReference type="NCBI Taxonomy" id="1237068"/>
    <lineage>
        <taxon>Eukaryota</taxon>
        <taxon>Fungi</taxon>
        <taxon>Dikarya</taxon>
        <taxon>Ascomycota</taxon>
        <taxon>Pezizomycotina</taxon>
        <taxon>Sordariomycetes</taxon>
        <taxon>Hypocreomycetidae</taxon>
        <taxon>Hypocreales</taxon>
        <taxon>Nectriaceae</taxon>
        <taxon>Fusarium</taxon>
        <taxon>Fusarium decemcellulare species complex</taxon>
    </lineage>
</organism>
<dbReference type="Proteomes" id="UP000554235">
    <property type="component" value="Unassembled WGS sequence"/>
</dbReference>
<dbReference type="SUPFAM" id="SSF48403">
    <property type="entry name" value="Ankyrin repeat"/>
    <property type="match status" value="2"/>
</dbReference>
<keyword evidence="3" id="KW-1185">Reference proteome</keyword>
<feature type="repeat" description="ANK" evidence="1">
    <location>
        <begin position="231"/>
        <end position="263"/>
    </location>
</feature>
<dbReference type="EMBL" id="JAADYS010000249">
    <property type="protein sequence ID" value="KAF4471103.1"/>
    <property type="molecule type" value="Genomic_DNA"/>
</dbReference>
<dbReference type="InterPro" id="IPR036770">
    <property type="entry name" value="Ankyrin_rpt-contain_sf"/>
</dbReference>
<dbReference type="PANTHER" id="PTHR24133:SF40">
    <property type="entry name" value="ANKYRIN REPEAT DOMAIN 44"/>
    <property type="match status" value="1"/>
</dbReference>
<reference evidence="2 3" key="1">
    <citation type="submission" date="2020-01" db="EMBL/GenBank/DDBJ databases">
        <title>Identification and distribution of gene clusters putatively required for synthesis of sphingolipid metabolism inhibitors in phylogenetically diverse species of the filamentous fungus Fusarium.</title>
        <authorList>
            <person name="Kim H.-S."/>
            <person name="Busman M."/>
            <person name="Brown D.W."/>
            <person name="Divon H."/>
            <person name="Uhlig S."/>
            <person name="Proctor R.H."/>
        </authorList>
    </citation>
    <scope>NUCLEOTIDE SEQUENCE [LARGE SCALE GENOMIC DNA]</scope>
    <source>
        <strain evidence="2 3">NRRL 20459</strain>
    </source>
</reference>
<dbReference type="SMART" id="SM00248">
    <property type="entry name" value="ANK"/>
    <property type="match status" value="5"/>
</dbReference>
<dbReference type="OrthoDB" id="341259at2759"/>
<proteinExistence type="predicted"/>
<dbReference type="PRINTS" id="PR01415">
    <property type="entry name" value="ANKYRIN"/>
</dbReference>
<dbReference type="Gene3D" id="1.25.40.20">
    <property type="entry name" value="Ankyrin repeat-containing domain"/>
    <property type="match status" value="3"/>
</dbReference>
<feature type="repeat" description="ANK" evidence="1">
    <location>
        <begin position="603"/>
        <end position="635"/>
    </location>
</feature>
<name>A0A8H4LP07_9HYPO</name>
<comment type="caution">
    <text evidence="2">The sequence shown here is derived from an EMBL/GenBank/DDBJ whole genome shotgun (WGS) entry which is preliminary data.</text>
</comment>
<gene>
    <name evidence="2" type="ORF">FALBO_1970</name>
</gene>
<dbReference type="PANTHER" id="PTHR24133">
    <property type="entry name" value="ANKYRIN DOMAIN-CONTAINING"/>
    <property type="match status" value="1"/>
</dbReference>
<evidence type="ECO:0000256" key="1">
    <source>
        <dbReference type="PROSITE-ProRule" id="PRU00023"/>
    </source>
</evidence>
<dbReference type="PROSITE" id="PS50297">
    <property type="entry name" value="ANK_REP_REGION"/>
    <property type="match status" value="3"/>
</dbReference>
<dbReference type="InterPro" id="IPR002110">
    <property type="entry name" value="Ankyrin_rpt"/>
</dbReference>
<evidence type="ECO:0000313" key="2">
    <source>
        <dbReference type="EMBL" id="KAF4471103.1"/>
    </source>
</evidence>
<accession>A0A8H4LP07</accession>
<dbReference type="Pfam" id="PF12796">
    <property type="entry name" value="Ank_2"/>
    <property type="match status" value="1"/>
</dbReference>
<dbReference type="InterPro" id="IPR052391">
    <property type="entry name" value="E3_Ligase-Neurotoxin"/>
</dbReference>
<evidence type="ECO:0000313" key="3">
    <source>
        <dbReference type="Proteomes" id="UP000554235"/>
    </source>
</evidence>
<dbReference type="Pfam" id="PF13606">
    <property type="entry name" value="Ank_3"/>
    <property type="match status" value="1"/>
</dbReference>